<dbReference type="Proteomes" id="UP001597079">
    <property type="component" value="Unassembled WGS sequence"/>
</dbReference>
<proteinExistence type="predicted"/>
<dbReference type="RefSeq" id="WP_377943384.1">
    <property type="nucleotide sequence ID" value="NZ_JBHUCX010000029.1"/>
</dbReference>
<evidence type="ECO:0000313" key="2">
    <source>
        <dbReference type="EMBL" id="MFD1675503.1"/>
    </source>
</evidence>
<evidence type="ECO:0000313" key="3">
    <source>
        <dbReference type="Proteomes" id="UP001597079"/>
    </source>
</evidence>
<evidence type="ECO:0000256" key="1">
    <source>
        <dbReference type="SAM" id="Phobius"/>
    </source>
</evidence>
<keyword evidence="3" id="KW-1185">Reference proteome</keyword>
<accession>A0ABW4JKF8</accession>
<evidence type="ECO:0008006" key="4">
    <source>
        <dbReference type="Google" id="ProtNLM"/>
    </source>
</evidence>
<keyword evidence="1" id="KW-1133">Transmembrane helix</keyword>
<dbReference type="EMBL" id="JBHUCX010000029">
    <property type="protein sequence ID" value="MFD1675503.1"/>
    <property type="molecule type" value="Genomic_DNA"/>
</dbReference>
<gene>
    <name evidence="2" type="ORF">ACFSB2_12445</name>
</gene>
<reference evidence="3" key="1">
    <citation type="journal article" date="2019" name="Int. J. Syst. Evol. Microbiol.">
        <title>The Global Catalogue of Microorganisms (GCM) 10K type strain sequencing project: providing services to taxonomists for standard genome sequencing and annotation.</title>
        <authorList>
            <consortium name="The Broad Institute Genomics Platform"/>
            <consortium name="The Broad Institute Genome Sequencing Center for Infectious Disease"/>
            <person name="Wu L."/>
            <person name="Ma J."/>
        </authorList>
    </citation>
    <scope>NUCLEOTIDE SEQUENCE [LARGE SCALE GENOMIC DNA]</scope>
    <source>
        <strain evidence="3">CGMCC 1.12286</strain>
    </source>
</reference>
<keyword evidence="1" id="KW-0472">Membrane</keyword>
<protein>
    <recommendedName>
        <fullName evidence="4">DUF3139 domain-containing protein</fullName>
    </recommendedName>
</protein>
<comment type="caution">
    <text evidence="2">The sequence shown here is derived from an EMBL/GenBank/DDBJ whole genome shotgun (WGS) entry which is preliminary data.</text>
</comment>
<organism evidence="2 3">
    <name type="scientific">Alicyclobacillus fodiniaquatilis</name>
    <dbReference type="NCBI Taxonomy" id="1661150"/>
    <lineage>
        <taxon>Bacteria</taxon>
        <taxon>Bacillati</taxon>
        <taxon>Bacillota</taxon>
        <taxon>Bacilli</taxon>
        <taxon>Bacillales</taxon>
        <taxon>Alicyclobacillaceae</taxon>
        <taxon>Alicyclobacillus</taxon>
    </lineage>
</organism>
<sequence>MRRSIFLWAGIVVICLAGYIAVITVHYRAYQNKIQQILTGVTPIAASQMDSYMKSVGKSNGQSYQIATYLGEGFVWSFFKQNGIPVVINHFNLIDYTNGQVDVQDQVEYTIPGSMGLVHVSESDQVKK</sequence>
<keyword evidence="1" id="KW-0812">Transmembrane</keyword>
<name>A0ABW4JKF8_9BACL</name>
<feature type="transmembrane region" description="Helical" evidence="1">
    <location>
        <begin position="6"/>
        <end position="27"/>
    </location>
</feature>